<dbReference type="AlphaFoldDB" id="A0ABD0UWL2"/>
<feature type="domain" description="DUF659" evidence="1">
    <location>
        <begin position="2"/>
        <end position="66"/>
    </location>
</feature>
<name>A0ABD0UWL2_DENTH</name>
<reference evidence="2 3" key="1">
    <citation type="journal article" date="2024" name="Plant Biotechnol. J.">
        <title>Dendrobium thyrsiflorum genome and its molecular insights into genes involved in important horticultural traits.</title>
        <authorList>
            <person name="Chen B."/>
            <person name="Wang J.Y."/>
            <person name="Zheng P.J."/>
            <person name="Li K.L."/>
            <person name="Liang Y.M."/>
            <person name="Chen X.F."/>
            <person name="Zhang C."/>
            <person name="Zhao X."/>
            <person name="He X."/>
            <person name="Zhang G.Q."/>
            <person name="Liu Z.J."/>
            <person name="Xu Q."/>
        </authorList>
    </citation>
    <scope>NUCLEOTIDE SEQUENCE [LARGE SCALE GENOMIC DNA]</scope>
    <source>
        <strain evidence="2">GZMU011</strain>
    </source>
</reference>
<protein>
    <recommendedName>
        <fullName evidence="1">DUF659 domain-containing protein</fullName>
    </recommendedName>
</protein>
<dbReference type="Pfam" id="PF04937">
    <property type="entry name" value="DUF659"/>
    <property type="match status" value="1"/>
</dbReference>
<organism evidence="2 3">
    <name type="scientific">Dendrobium thyrsiflorum</name>
    <name type="common">Pinecone-like raceme dendrobium</name>
    <name type="synonym">Orchid</name>
    <dbReference type="NCBI Taxonomy" id="117978"/>
    <lineage>
        <taxon>Eukaryota</taxon>
        <taxon>Viridiplantae</taxon>
        <taxon>Streptophyta</taxon>
        <taxon>Embryophyta</taxon>
        <taxon>Tracheophyta</taxon>
        <taxon>Spermatophyta</taxon>
        <taxon>Magnoliopsida</taxon>
        <taxon>Liliopsida</taxon>
        <taxon>Asparagales</taxon>
        <taxon>Orchidaceae</taxon>
        <taxon>Epidendroideae</taxon>
        <taxon>Malaxideae</taxon>
        <taxon>Dendrobiinae</taxon>
        <taxon>Dendrobium</taxon>
    </lineage>
</organism>
<evidence type="ECO:0000259" key="1">
    <source>
        <dbReference type="Pfam" id="PF04937"/>
    </source>
</evidence>
<keyword evidence="3" id="KW-1185">Reference proteome</keyword>
<evidence type="ECO:0000313" key="3">
    <source>
        <dbReference type="Proteomes" id="UP001552299"/>
    </source>
</evidence>
<dbReference type="InterPro" id="IPR007021">
    <property type="entry name" value="DUF659"/>
</dbReference>
<sequence>MSGEWSYIKNINLINILINNSYGYVFLKSIEASDWAKYKKFLFEVLDGVVHDIREHLVVQVATDNAITSCATYCIDLIFEKLGELPQHKNAPTKVQKKVNLYITILWTYEKVLKERNIKRMLEARQPLEVMFTSNTVVELCLEKKT</sequence>
<dbReference type="PANTHER" id="PTHR32166:SF74">
    <property type="entry name" value="OS05G0256350 PROTEIN"/>
    <property type="match status" value="1"/>
</dbReference>
<comment type="caution">
    <text evidence="2">The sequence shown here is derived from an EMBL/GenBank/DDBJ whole genome shotgun (WGS) entry which is preliminary data.</text>
</comment>
<evidence type="ECO:0000313" key="2">
    <source>
        <dbReference type="EMBL" id="KAL0914696.1"/>
    </source>
</evidence>
<dbReference type="PANTHER" id="PTHR32166">
    <property type="entry name" value="OSJNBA0013A04.12 PROTEIN"/>
    <property type="match status" value="1"/>
</dbReference>
<gene>
    <name evidence="2" type="ORF">M5K25_015065</name>
</gene>
<accession>A0ABD0UWL2</accession>
<dbReference type="Proteomes" id="UP001552299">
    <property type="component" value="Unassembled WGS sequence"/>
</dbReference>
<dbReference type="EMBL" id="JANQDX010000012">
    <property type="protein sequence ID" value="KAL0914696.1"/>
    <property type="molecule type" value="Genomic_DNA"/>
</dbReference>
<proteinExistence type="predicted"/>